<evidence type="ECO:0000256" key="1">
    <source>
        <dbReference type="SAM" id="Phobius"/>
    </source>
</evidence>
<reference evidence="2 3" key="1">
    <citation type="submission" date="2019-10" db="EMBL/GenBank/DDBJ databases">
        <title>Georgenia wutianyii sp. nov. and Georgenia yuyongxinii sp. nov. isolated from plateau pika (Ochotona curzoniae) in the Qinghai-Tibet plateau of China.</title>
        <authorList>
            <person name="Tian Z."/>
        </authorList>
    </citation>
    <scope>NUCLEOTIDE SEQUENCE [LARGE SCALE GENOMIC DNA]</scope>
    <source>
        <strain evidence="2 3">DSM 21501</strain>
    </source>
</reference>
<proteinExistence type="predicted"/>
<sequence length="225" mass="25185">MTWDFSANFWTGVGLAAAAATAVATVTSTAIGLWWRRVDTRRPEWVFFGARSIWSAFDRYGNGEHPHATCSLGNAGQGPGFRVRVEGVGCQVWAHGEMRYSQGARAHFAQDMALVPAFAAGEKVELHVYCELADWDRAAIAILWREPSASRTRHRRRVRTEPLRNVAARPRLTSSDWDPEAGSAEQVLPEPVGPVLPEEWQAQHPLPPDGVLERFRHRARLRRLA</sequence>
<dbReference type="EMBL" id="WHJE01000001">
    <property type="protein sequence ID" value="KAE8766144.1"/>
    <property type="molecule type" value="Genomic_DNA"/>
</dbReference>
<dbReference type="Proteomes" id="UP000451860">
    <property type="component" value="Unassembled WGS sequence"/>
</dbReference>
<dbReference type="AlphaFoldDB" id="A0A7J5UV22"/>
<keyword evidence="3" id="KW-1185">Reference proteome</keyword>
<dbReference type="RefSeq" id="WP_152199476.1">
    <property type="nucleotide sequence ID" value="NZ_VUKF01000001.1"/>
</dbReference>
<keyword evidence="1" id="KW-0812">Transmembrane</keyword>
<organism evidence="2 3">
    <name type="scientific">Georgenia thermotolerans</name>
    <dbReference type="NCBI Taxonomy" id="527326"/>
    <lineage>
        <taxon>Bacteria</taxon>
        <taxon>Bacillati</taxon>
        <taxon>Actinomycetota</taxon>
        <taxon>Actinomycetes</taxon>
        <taxon>Micrococcales</taxon>
        <taxon>Bogoriellaceae</taxon>
        <taxon>Georgenia</taxon>
    </lineage>
</organism>
<keyword evidence="1" id="KW-1133">Transmembrane helix</keyword>
<protein>
    <submittedName>
        <fullName evidence="2">Uncharacterized protein</fullName>
    </submittedName>
</protein>
<evidence type="ECO:0000313" key="3">
    <source>
        <dbReference type="Proteomes" id="UP000451860"/>
    </source>
</evidence>
<comment type="caution">
    <text evidence="2">The sequence shown here is derived from an EMBL/GenBank/DDBJ whole genome shotgun (WGS) entry which is preliminary data.</text>
</comment>
<gene>
    <name evidence="2" type="ORF">GB883_00470</name>
</gene>
<feature type="transmembrane region" description="Helical" evidence="1">
    <location>
        <begin position="12"/>
        <end position="35"/>
    </location>
</feature>
<name>A0A7J5UV22_9MICO</name>
<keyword evidence="1" id="KW-0472">Membrane</keyword>
<accession>A0A7J5UV22</accession>
<evidence type="ECO:0000313" key="2">
    <source>
        <dbReference type="EMBL" id="KAE8766144.1"/>
    </source>
</evidence>